<reference evidence="1 2" key="1">
    <citation type="submission" date="2018-11" db="EMBL/GenBank/DDBJ databases">
        <title>Genome sequence and assembly of Colletotrichum spinosum.</title>
        <authorList>
            <person name="Gan P."/>
            <person name="Shirasu K."/>
        </authorList>
    </citation>
    <scope>NUCLEOTIDE SEQUENCE [LARGE SCALE GENOMIC DNA]</scope>
    <source>
        <strain evidence="1 2">CBS 515.97</strain>
    </source>
</reference>
<dbReference type="AlphaFoldDB" id="A0A4R8QFD8"/>
<dbReference type="EMBL" id="QAPG01000031">
    <property type="protein sequence ID" value="TDZ36510.1"/>
    <property type="molecule type" value="Genomic_DNA"/>
</dbReference>
<organism evidence="1 2">
    <name type="scientific">Colletotrichum spinosum</name>
    <dbReference type="NCBI Taxonomy" id="1347390"/>
    <lineage>
        <taxon>Eukaryota</taxon>
        <taxon>Fungi</taxon>
        <taxon>Dikarya</taxon>
        <taxon>Ascomycota</taxon>
        <taxon>Pezizomycotina</taxon>
        <taxon>Sordariomycetes</taxon>
        <taxon>Hypocreomycetidae</taxon>
        <taxon>Glomerellales</taxon>
        <taxon>Glomerellaceae</taxon>
        <taxon>Colletotrichum</taxon>
        <taxon>Colletotrichum orbiculare species complex</taxon>
    </lineage>
</organism>
<accession>A0A4R8QFD8</accession>
<gene>
    <name evidence="1" type="ORF">C8035_v008301</name>
</gene>
<sequence>MVNIKEAARAAATAYGLAAQKGGNDSVPLAEVAASLAAFYLTNFTSFTLGQVTTLPDNATAGVLTQLRLLNSSGVGTDIRPCGARVEVVSSKSAICWVTFEIYPRSRNLTRWKWTNVYGFRLEEGRGNGLDGGWEYTNPDQEFQELLERVPDFFSGGHV</sequence>
<evidence type="ECO:0000313" key="1">
    <source>
        <dbReference type="EMBL" id="TDZ36510.1"/>
    </source>
</evidence>
<evidence type="ECO:0008006" key="3">
    <source>
        <dbReference type="Google" id="ProtNLM"/>
    </source>
</evidence>
<proteinExistence type="predicted"/>
<keyword evidence="2" id="KW-1185">Reference proteome</keyword>
<comment type="caution">
    <text evidence="1">The sequence shown here is derived from an EMBL/GenBank/DDBJ whole genome shotgun (WGS) entry which is preliminary data.</text>
</comment>
<evidence type="ECO:0000313" key="2">
    <source>
        <dbReference type="Proteomes" id="UP000295083"/>
    </source>
</evidence>
<dbReference type="Proteomes" id="UP000295083">
    <property type="component" value="Unassembled WGS sequence"/>
</dbReference>
<name>A0A4R8QFD8_9PEZI</name>
<protein>
    <recommendedName>
        <fullName evidence="3">SnoaL-like domain-containing protein</fullName>
    </recommendedName>
</protein>